<gene>
    <name evidence="2" type="ORF">BRARA_C00212</name>
</gene>
<organism evidence="2 3">
    <name type="scientific">Brassica campestris</name>
    <name type="common">Field mustard</name>
    <dbReference type="NCBI Taxonomy" id="3711"/>
    <lineage>
        <taxon>Eukaryota</taxon>
        <taxon>Viridiplantae</taxon>
        <taxon>Streptophyta</taxon>
        <taxon>Embryophyta</taxon>
        <taxon>Tracheophyta</taxon>
        <taxon>Spermatophyta</taxon>
        <taxon>Magnoliopsida</taxon>
        <taxon>eudicotyledons</taxon>
        <taxon>Gunneridae</taxon>
        <taxon>Pentapetalae</taxon>
        <taxon>rosids</taxon>
        <taxon>malvids</taxon>
        <taxon>Brassicales</taxon>
        <taxon>Brassicaceae</taxon>
        <taxon>Brassiceae</taxon>
        <taxon>Brassica</taxon>
    </lineage>
</organism>
<dbReference type="AlphaFoldDB" id="A0A397ZS37"/>
<feature type="transmembrane region" description="Helical" evidence="1">
    <location>
        <begin position="6"/>
        <end position="28"/>
    </location>
</feature>
<name>A0A397ZS37_BRACM</name>
<sequence length="203" mass="22998">MGRVTPTPPISVCLISYHTLFFFIYIYFESTREELSLLILSRTYTRTSMFSVSRIISRFHMAQALRSGVAAATRCSSQLDFGFPFLLEACWMSTRREIIVTTSLSEEIAQHTLDEIEKRVEVGISPKTKEEAKQVISSLTTCLEENKVLLKDAAVALAELRASMSQPDEYVTMENIRNATEVINPKICLIVLLCFPCSYITYV</sequence>
<reference evidence="2 3" key="1">
    <citation type="submission" date="2018-06" db="EMBL/GenBank/DDBJ databases">
        <title>WGS assembly of Brassica rapa FPsc.</title>
        <authorList>
            <person name="Bowman J."/>
            <person name="Kohchi T."/>
            <person name="Yamato K."/>
            <person name="Jenkins J."/>
            <person name="Shu S."/>
            <person name="Ishizaki K."/>
            <person name="Yamaoka S."/>
            <person name="Nishihama R."/>
            <person name="Nakamura Y."/>
            <person name="Berger F."/>
            <person name="Adam C."/>
            <person name="Aki S."/>
            <person name="Althoff F."/>
            <person name="Araki T."/>
            <person name="Arteaga-Vazquez M."/>
            <person name="Balasubrmanian S."/>
            <person name="Bauer D."/>
            <person name="Boehm C."/>
            <person name="Briginshaw L."/>
            <person name="Caballero-Perez J."/>
            <person name="Catarino B."/>
            <person name="Chen F."/>
            <person name="Chiyoda S."/>
            <person name="Chovatia M."/>
            <person name="Davies K."/>
            <person name="Delmans M."/>
            <person name="Demura T."/>
            <person name="Dierschke T."/>
            <person name="Dolan L."/>
            <person name="Dorantes-Acosta A."/>
            <person name="Eklund D."/>
            <person name="Florent S."/>
            <person name="Flores-Sandoval E."/>
            <person name="Fujiyama A."/>
            <person name="Fukuzawa H."/>
            <person name="Galik B."/>
            <person name="Grimanelli D."/>
            <person name="Grimwood J."/>
            <person name="Grossniklaus U."/>
            <person name="Hamada T."/>
            <person name="Haseloff J."/>
            <person name="Hetherington A."/>
            <person name="Higo A."/>
            <person name="Hirakawa Y."/>
            <person name="Hundley H."/>
            <person name="Ikeda Y."/>
            <person name="Inoue K."/>
            <person name="Inoue S."/>
            <person name="Ishida S."/>
            <person name="Jia Q."/>
            <person name="Kakita M."/>
            <person name="Kanazawa T."/>
            <person name="Kawai Y."/>
            <person name="Kawashima T."/>
            <person name="Kennedy M."/>
            <person name="Kinose K."/>
            <person name="Kinoshita T."/>
            <person name="Kohara Y."/>
            <person name="Koide E."/>
            <person name="Komatsu K."/>
            <person name="Kopischke S."/>
            <person name="Kubo M."/>
            <person name="Kyozuka J."/>
            <person name="Lagercrantz U."/>
            <person name="Lin S."/>
            <person name="Lindquist E."/>
            <person name="Lipzen A."/>
            <person name="Lu C."/>
            <person name="Luna E."/>
            <person name="Martienssen R."/>
            <person name="Minamino N."/>
            <person name="Mizutani M."/>
            <person name="Mizutani M."/>
            <person name="Mochizuki N."/>
            <person name="Monte I."/>
            <person name="Mosher R."/>
            <person name="Nagasaki H."/>
            <person name="Nakagami H."/>
            <person name="Naramoto S."/>
            <person name="Nishitani K."/>
            <person name="Ohtani M."/>
            <person name="Okamoto T."/>
            <person name="Okumura M."/>
            <person name="Phillips J."/>
            <person name="Pollak B."/>
            <person name="Reinders A."/>
            <person name="Roevekamp M."/>
            <person name="Sano R."/>
            <person name="Sawa S."/>
            <person name="Schmid M."/>
            <person name="Shirakawa M."/>
            <person name="Solano R."/>
            <person name="Spunde A."/>
            <person name="Suetsugu N."/>
            <person name="Sugano S."/>
            <person name="Sugiyama A."/>
            <person name="Sun R."/>
            <person name="Suzuki Y."/>
            <person name="Takenaka M."/>
            <person name="Takezawa D."/>
            <person name="Tomogane H."/>
            <person name="Tsuzuki M."/>
            <person name="Ueda T."/>
            <person name="Umeda M."/>
            <person name="Ward J."/>
            <person name="Watanabe Y."/>
            <person name="Yazaki K."/>
            <person name="Yokoyama R."/>
            <person name="Yoshitake Y."/>
            <person name="Yotsui I."/>
            <person name="Zachgo S."/>
            <person name="Schmutz J."/>
        </authorList>
    </citation>
    <scope>NUCLEOTIDE SEQUENCE [LARGE SCALE GENOMIC DNA]</scope>
    <source>
        <strain evidence="3">cv. B-3</strain>
    </source>
</reference>
<evidence type="ECO:0000313" key="2">
    <source>
        <dbReference type="EMBL" id="RID68025.1"/>
    </source>
</evidence>
<keyword evidence="1" id="KW-0812">Transmembrane</keyword>
<dbReference type="Proteomes" id="UP000264353">
    <property type="component" value="Chromosome A3"/>
</dbReference>
<proteinExistence type="predicted"/>
<keyword evidence="1" id="KW-1133">Transmembrane helix</keyword>
<evidence type="ECO:0000313" key="3">
    <source>
        <dbReference type="Proteomes" id="UP000264353"/>
    </source>
</evidence>
<evidence type="ECO:0000256" key="1">
    <source>
        <dbReference type="SAM" id="Phobius"/>
    </source>
</evidence>
<accession>A0A397ZS37</accession>
<dbReference type="EMBL" id="CM010630">
    <property type="protein sequence ID" value="RID68025.1"/>
    <property type="molecule type" value="Genomic_DNA"/>
</dbReference>
<protein>
    <submittedName>
        <fullName evidence="2">Uncharacterized protein</fullName>
    </submittedName>
</protein>
<keyword evidence="1" id="KW-0472">Membrane</keyword>